<evidence type="ECO:0000313" key="5">
    <source>
        <dbReference type="EMBL" id="ORA69869.1"/>
    </source>
</evidence>
<dbReference type="PANTHER" id="PTHR43401:SF2">
    <property type="entry name" value="L-THREONINE 3-DEHYDROGENASE"/>
    <property type="match status" value="1"/>
</dbReference>
<dbReference type="PANTHER" id="PTHR43401">
    <property type="entry name" value="L-THREONINE 3-DEHYDROGENASE"/>
    <property type="match status" value="1"/>
</dbReference>
<feature type="domain" description="Alcohol dehydrogenase-like C-terminal" evidence="3">
    <location>
        <begin position="156"/>
        <end position="265"/>
    </location>
</feature>
<keyword evidence="6" id="KW-1185">Reference proteome</keyword>
<dbReference type="OrthoDB" id="9797931at2"/>
<dbReference type="STRING" id="53376.BST25_20570"/>
<dbReference type="InterPro" id="IPR013154">
    <property type="entry name" value="ADH-like_N"/>
</dbReference>
<dbReference type="Gene3D" id="3.90.180.10">
    <property type="entry name" value="Medium-chain alcohol dehydrogenases, catalytic domain"/>
    <property type="match status" value="2"/>
</dbReference>
<organism evidence="5 6">
    <name type="scientific">Mycobacterium heidelbergense</name>
    <dbReference type="NCBI Taxonomy" id="53376"/>
    <lineage>
        <taxon>Bacteria</taxon>
        <taxon>Bacillati</taxon>
        <taxon>Actinomycetota</taxon>
        <taxon>Actinomycetes</taxon>
        <taxon>Mycobacteriales</taxon>
        <taxon>Mycobacteriaceae</taxon>
        <taxon>Mycobacterium</taxon>
        <taxon>Mycobacterium simiae complex</taxon>
    </lineage>
</organism>
<dbReference type="Pfam" id="PF08240">
    <property type="entry name" value="ADH_N"/>
    <property type="match status" value="1"/>
</dbReference>
<evidence type="ECO:0000256" key="2">
    <source>
        <dbReference type="ARBA" id="ARBA00023002"/>
    </source>
</evidence>
<dbReference type="InterPro" id="IPR011032">
    <property type="entry name" value="GroES-like_sf"/>
</dbReference>
<gene>
    <name evidence="5" type="ORF">BST25_20570</name>
</gene>
<comment type="cofactor">
    <cofactor evidence="1">
        <name>Zn(2+)</name>
        <dbReference type="ChEBI" id="CHEBI:29105"/>
    </cofactor>
</comment>
<dbReference type="InterPro" id="IPR013149">
    <property type="entry name" value="ADH-like_C"/>
</dbReference>
<accession>A0A1X0DCG6</accession>
<evidence type="ECO:0000313" key="6">
    <source>
        <dbReference type="Proteomes" id="UP000192566"/>
    </source>
</evidence>
<evidence type="ECO:0000259" key="4">
    <source>
        <dbReference type="Pfam" id="PF08240"/>
    </source>
</evidence>
<dbReference type="InterPro" id="IPR050129">
    <property type="entry name" value="Zn_alcohol_dh"/>
</dbReference>
<dbReference type="Gene3D" id="3.40.50.720">
    <property type="entry name" value="NAD(P)-binding Rossmann-like Domain"/>
    <property type="match status" value="1"/>
</dbReference>
<feature type="domain" description="Alcohol dehydrogenase-like N-terminal" evidence="4">
    <location>
        <begin position="27"/>
        <end position="92"/>
    </location>
</feature>
<dbReference type="GO" id="GO:0016491">
    <property type="term" value="F:oxidoreductase activity"/>
    <property type="evidence" value="ECO:0007669"/>
    <property type="project" value="UniProtKB-KW"/>
</dbReference>
<evidence type="ECO:0000259" key="3">
    <source>
        <dbReference type="Pfam" id="PF00107"/>
    </source>
</evidence>
<dbReference type="RefSeq" id="WP_083076675.1">
    <property type="nucleotide sequence ID" value="NZ_AP022615.1"/>
</dbReference>
<reference evidence="5 6" key="1">
    <citation type="submission" date="2017-02" db="EMBL/GenBank/DDBJ databases">
        <title>The new phylogeny of genus Mycobacterium.</title>
        <authorList>
            <person name="Tortoli E."/>
            <person name="Trovato A."/>
            <person name="Cirillo D.M."/>
        </authorList>
    </citation>
    <scope>NUCLEOTIDE SEQUENCE [LARGE SCALE GENOMIC DNA]</scope>
    <source>
        <strain evidence="5 6">DSM 44471</strain>
    </source>
</reference>
<keyword evidence="2" id="KW-0560">Oxidoreductase</keyword>
<dbReference type="EMBL" id="MVHR01000042">
    <property type="protein sequence ID" value="ORA69869.1"/>
    <property type="molecule type" value="Genomic_DNA"/>
</dbReference>
<sequence>MWSYRIVAPYLFERASIPDNTPEHLADGQVLLRFSSAGVCGSDLPAFRGARGRLPGDDGRSAAGKDGFPIHEVAGEVIASRHPEHRPGDRVVGWASGFDGLMERVISDGDGLAPYDPALSPAEAIGLQPLACVLYACEQLPDLAGRHVAIIGQGSIGLLFSYVAKAAGARRVTGVDPLDRSGCATAFGVDDAVRATSDRWVSHLAPADRADVVIEAVGHQVATLGHAIEAAAPGGTVFYFGVADDDAYPISMRLMLRNNLTLKSGVTLDRRRVLELAGKFAAEHPGLLGAYLTHAFGVHDVRDVQGAFELACRPVPERVKIAIAE</sequence>
<dbReference type="Pfam" id="PF00107">
    <property type="entry name" value="ADH_zinc_N"/>
    <property type="match status" value="1"/>
</dbReference>
<comment type="caution">
    <text evidence="5">The sequence shown here is derived from an EMBL/GenBank/DDBJ whole genome shotgun (WGS) entry which is preliminary data.</text>
</comment>
<dbReference type="Proteomes" id="UP000192566">
    <property type="component" value="Unassembled WGS sequence"/>
</dbReference>
<protein>
    <submittedName>
        <fullName evidence="5">Alcohol dehydrogenase</fullName>
    </submittedName>
</protein>
<proteinExistence type="predicted"/>
<evidence type="ECO:0000256" key="1">
    <source>
        <dbReference type="ARBA" id="ARBA00001947"/>
    </source>
</evidence>
<dbReference type="SUPFAM" id="SSF51735">
    <property type="entry name" value="NAD(P)-binding Rossmann-fold domains"/>
    <property type="match status" value="1"/>
</dbReference>
<dbReference type="InterPro" id="IPR036291">
    <property type="entry name" value="NAD(P)-bd_dom_sf"/>
</dbReference>
<dbReference type="AlphaFoldDB" id="A0A1X0DCG6"/>
<name>A0A1X0DCG6_MYCHE</name>
<dbReference type="SUPFAM" id="SSF50129">
    <property type="entry name" value="GroES-like"/>
    <property type="match status" value="1"/>
</dbReference>